<dbReference type="Gene3D" id="3.80.10.10">
    <property type="entry name" value="Ribonuclease Inhibitor"/>
    <property type="match status" value="3"/>
</dbReference>
<gene>
    <name evidence="2" type="primary">LOC108053525</name>
</gene>
<dbReference type="SUPFAM" id="SSF52058">
    <property type="entry name" value="L domain-like"/>
    <property type="match status" value="1"/>
</dbReference>
<sequence>MSKPIEKDPFVPMSIEDIIKKCQSFDVLTTLDITETDVEGPLANIEPYCKSLSELRIEIRPNHDVTEYEPLGGLPELMHFNMIGQHEPGSLAPFLKQSAKTNTLSIVEFDNAELNKEEVVELTSIKSVQIVKCGFTDQQSIGLLTTMANLHTLIITTELNIDIMIQVVAIFKNAKKRMRIQLKQEDSEFLLQWQSQQLVIYVLDDDPIDMAMLAPISDLQDIKYLTIRGPHLNGSLADLFWGFNACESTKLQDLVISNGTSLTSAEFSAVASIKSLKVLECGLADSPNTEQLSNLTELRELCIDARSEEDSLEGLFRALASKKEPTLQYFILTEGMLNYMEAEELAKIKSLKYLACKFADIESLRQLEQLNNLEFAYINVRQRYFQASEQAEHLLNFLGCCQKEVQFGTRGCFVTYNEPQGLLNVAFKKKECDAALCSQLGMLRNIKRLRISGRHTIGNIDTLLEGILLHNELDTLELNKLEGNEIPIVAQMSTLLKITSGIPNALNINLLAHLPHLKVLTVTVHHPGSLENLFHDLAVRELPSQLETLAILGVYLMPEEVAELAKISSLRRLRCGLVDTFDEWSLAELSNHSLLEELNIRSYLSGSLVELFKALQPMNHFHRLVVRGCRLSNKEMKAIKRIRSLRSLHCGLSNARDIGMLARLPLLEELVIEAITAIYHNALALLAQKEPQTLKKLSIKNKYLGGDDFNSMVSMTCLESLDCIVYNAFEVKCLALLNLTELILHCPQDISIRPLLTALAAKDPQVFHSFELNKKFLRESSTRLLVQIKSLRILNMGFSDSASFDLLNQLTELTILKIKSKTYHVKQILKLFKNCLKLEEIHFLERNEEVNSWFISQCMDVLKTVRNPQEQKPLKMYCHSLSFLSLDQEHSVDSSFLIIDIQKHTPLDYFHDEIFKEPSDDSTDSDEPKNDFPGFLEGNSSEVPEDTEPDSTVMDVCED</sequence>
<dbReference type="GeneID" id="108053525"/>
<proteinExistence type="predicted"/>
<name>A0A6P4G2F3_DRORH</name>
<dbReference type="InterPro" id="IPR032675">
    <property type="entry name" value="LRR_dom_sf"/>
</dbReference>
<dbReference type="RefSeq" id="XP_016991701.1">
    <property type="nucleotide sequence ID" value="XM_017136212.1"/>
</dbReference>
<reference evidence="2" key="1">
    <citation type="submission" date="2025-08" db="UniProtKB">
        <authorList>
            <consortium name="RefSeq"/>
        </authorList>
    </citation>
    <scope>IDENTIFICATION</scope>
</reference>
<dbReference type="OrthoDB" id="7872399at2759"/>
<feature type="region of interest" description="Disordered" evidence="1">
    <location>
        <begin position="916"/>
        <end position="959"/>
    </location>
</feature>
<accession>A0A6P4G2F3</accession>
<protein>
    <submittedName>
        <fullName evidence="2">Uncharacterized protein LOC108053525</fullName>
    </submittedName>
</protein>
<dbReference type="AlphaFoldDB" id="A0A6P4G2F3"/>
<evidence type="ECO:0000256" key="1">
    <source>
        <dbReference type="SAM" id="MobiDB-lite"/>
    </source>
</evidence>
<evidence type="ECO:0000313" key="2">
    <source>
        <dbReference type="RefSeq" id="XP_016991701.1"/>
    </source>
</evidence>
<dbReference type="SUPFAM" id="SSF52047">
    <property type="entry name" value="RNI-like"/>
    <property type="match status" value="2"/>
</dbReference>
<dbReference type="RefSeq" id="XP_016991701.2">
    <property type="nucleotide sequence ID" value="XM_017136212.2"/>
</dbReference>
<organism evidence="2">
    <name type="scientific">Drosophila rhopaloa</name>
    <name type="common">Fruit fly</name>
    <dbReference type="NCBI Taxonomy" id="1041015"/>
    <lineage>
        <taxon>Eukaryota</taxon>
        <taxon>Metazoa</taxon>
        <taxon>Ecdysozoa</taxon>
        <taxon>Arthropoda</taxon>
        <taxon>Hexapoda</taxon>
        <taxon>Insecta</taxon>
        <taxon>Pterygota</taxon>
        <taxon>Neoptera</taxon>
        <taxon>Endopterygota</taxon>
        <taxon>Diptera</taxon>
        <taxon>Brachycera</taxon>
        <taxon>Muscomorpha</taxon>
        <taxon>Ephydroidea</taxon>
        <taxon>Drosophilidae</taxon>
        <taxon>Drosophila</taxon>
        <taxon>Sophophora</taxon>
    </lineage>
</organism>